<dbReference type="SUPFAM" id="SSF49367">
    <property type="entry name" value="Superoxide reductase-like"/>
    <property type="match status" value="1"/>
</dbReference>
<dbReference type="RefSeq" id="WP_301810150.1">
    <property type="nucleotide sequence ID" value="NZ_JAUJZH010000009.1"/>
</dbReference>
<dbReference type="EMBL" id="JAUKVY010000009">
    <property type="protein sequence ID" value="MDO1533487.1"/>
    <property type="molecule type" value="Genomic_DNA"/>
</dbReference>
<comment type="caution">
    <text evidence="3">The sequence shown here is derived from an EMBL/GenBank/DDBJ whole genome shotgun (WGS) entry which is preliminary data.</text>
</comment>
<name>A0ABT8S3I0_9BURK</name>
<dbReference type="InterPro" id="IPR036073">
    <property type="entry name" value="Desulfoferrodoxin_Fe-bd_dom_sf"/>
</dbReference>
<keyword evidence="4" id="KW-1185">Reference proteome</keyword>
<accession>A0ABT8S3I0</accession>
<keyword evidence="1" id="KW-0732">Signal</keyword>
<sequence>MTKTIRTAARGGHMLLLLGLLASFAPARAEEDQAQQFTPEFRQIHTAVDPKHTPKITAPDSVRRGAWFNVTVNVGVGSQHPSLQEHFVRYIALYKDSVEIARAYLHPVYSAPTVTFTVALDEGGSLRAVAEPTHSAAWEASKKISVLP</sequence>
<reference evidence="3" key="1">
    <citation type="submission" date="2023-06" db="EMBL/GenBank/DDBJ databases">
        <authorList>
            <person name="Jiang Y."/>
            <person name="Liu Q."/>
        </authorList>
    </citation>
    <scope>NUCLEOTIDE SEQUENCE</scope>
    <source>
        <strain evidence="3">CGMCC 1.12090</strain>
    </source>
</reference>
<dbReference type="InterPro" id="IPR002742">
    <property type="entry name" value="Desulfoferrodoxin_Fe-bd_dom"/>
</dbReference>
<proteinExistence type="predicted"/>
<protein>
    <submittedName>
        <fullName evidence="3">Desulfoferrodoxin family protein</fullName>
    </submittedName>
</protein>
<organism evidence="3 4">
    <name type="scientific">Variovorax ginsengisoli</name>
    <dbReference type="NCBI Taxonomy" id="363844"/>
    <lineage>
        <taxon>Bacteria</taxon>
        <taxon>Pseudomonadati</taxon>
        <taxon>Pseudomonadota</taxon>
        <taxon>Betaproteobacteria</taxon>
        <taxon>Burkholderiales</taxon>
        <taxon>Comamonadaceae</taxon>
        <taxon>Variovorax</taxon>
    </lineage>
</organism>
<feature type="signal peptide" evidence="1">
    <location>
        <begin position="1"/>
        <end position="29"/>
    </location>
</feature>
<evidence type="ECO:0000313" key="3">
    <source>
        <dbReference type="EMBL" id="MDO1533487.1"/>
    </source>
</evidence>
<feature type="chain" id="PRO_5045094591" evidence="1">
    <location>
        <begin position="30"/>
        <end position="148"/>
    </location>
</feature>
<dbReference type="Proteomes" id="UP001169027">
    <property type="component" value="Unassembled WGS sequence"/>
</dbReference>
<evidence type="ECO:0000256" key="1">
    <source>
        <dbReference type="SAM" id="SignalP"/>
    </source>
</evidence>
<evidence type="ECO:0000313" key="4">
    <source>
        <dbReference type="Proteomes" id="UP001169027"/>
    </source>
</evidence>
<evidence type="ECO:0000259" key="2">
    <source>
        <dbReference type="Pfam" id="PF01880"/>
    </source>
</evidence>
<gene>
    <name evidence="3" type="ORF">Q2T77_14415</name>
</gene>
<dbReference type="Gene3D" id="2.60.40.730">
    <property type="entry name" value="SOR catalytic domain"/>
    <property type="match status" value="1"/>
</dbReference>
<feature type="domain" description="Desulfoferrodoxin ferrous iron-binding" evidence="2">
    <location>
        <begin position="48"/>
        <end position="140"/>
    </location>
</feature>
<dbReference type="Pfam" id="PF01880">
    <property type="entry name" value="Desulfoferrodox"/>
    <property type="match status" value="1"/>
</dbReference>